<evidence type="ECO:0000313" key="2">
    <source>
        <dbReference type="Proteomes" id="UP000014974"/>
    </source>
</evidence>
<dbReference type="Proteomes" id="UP000014974">
    <property type="component" value="Unassembled WGS sequence"/>
</dbReference>
<organism evidence="1 2">
    <name type="scientific">Cyclobacterium qasimii M12-11B</name>
    <dbReference type="NCBI Taxonomy" id="641524"/>
    <lineage>
        <taxon>Bacteria</taxon>
        <taxon>Pseudomonadati</taxon>
        <taxon>Bacteroidota</taxon>
        <taxon>Cytophagia</taxon>
        <taxon>Cytophagales</taxon>
        <taxon>Cyclobacteriaceae</taxon>
        <taxon>Cyclobacterium</taxon>
    </lineage>
</organism>
<dbReference type="AlphaFoldDB" id="S7VH78"/>
<evidence type="ECO:0000313" key="1">
    <source>
        <dbReference type="EMBL" id="EPR69580.1"/>
    </source>
</evidence>
<reference evidence="1 2" key="1">
    <citation type="journal article" date="2013" name="Genome Announc.">
        <title>Draft Genome Sequence of Cyclobacterium qasimii Strain M12-11BT, Isolated from Arctic Marine Sediment.</title>
        <authorList>
            <person name="Shivaji S."/>
            <person name="Ara S."/>
            <person name="Singh A."/>
            <person name="Kumar Pinnaka A."/>
        </authorList>
    </citation>
    <scope>NUCLEOTIDE SEQUENCE [LARGE SCALE GENOMIC DNA]</scope>
    <source>
        <strain evidence="1 2">M12-11B</strain>
    </source>
</reference>
<dbReference type="EMBL" id="ATNM01000064">
    <property type="protein sequence ID" value="EPR69580.1"/>
    <property type="molecule type" value="Genomic_DNA"/>
</dbReference>
<gene>
    <name evidence="1" type="ORF">ADICYQ_1365</name>
</gene>
<dbReference type="STRING" id="641524.ADICYQ_1365"/>
<protein>
    <submittedName>
        <fullName evidence="1">Uncharacterized protein</fullName>
    </submittedName>
</protein>
<accession>S7VH78</accession>
<comment type="caution">
    <text evidence="1">The sequence shown here is derived from an EMBL/GenBank/DDBJ whole genome shotgun (WGS) entry which is preliminary data.</text>
</comment>
<sequence>MTNDFIICIDERNSLNRKGPQPVYKGNAILSGFSQNLERKWVFYNHTFA</sequence>
<proteinExistence type="predicted"/>
<name>S7VH78_9BACT</name>